<evidence type="ECO:0000313" key="8">
    <source>
        <dbReference type="Proteomes" id="UP000663281"/>
    </source>
</evidence>
<dbReference type="Proteomes" id="UP000663281">
    <property type="component" value="Chromosome"/>
</dbReference>
<keyword evidence="1" id="KW-1003">Cell membrane</keyword>
<dbReference type="AlphaFoldDB" id="A0A974XM30"/>
<evidence type="ECO:0000256" key="1">
    <source>
        <dbReference type="ARBA" id="ARBA00022475"/>
    </source>
</evidence>
<dbReference type="GO" id="GO:0009245">
    <property type="term" value="P:lipid A biosynthetic process"/>
    <property type="evidence" value="ECO:0007669"/>
    <property type="project" value="TreeGrafter"/>
</dbReference>
<dbReference type="CDD" id="cd07398">
    <property type="entry name" value="MPP_YbbF-LpxH"/>
    <property type="match status" value="1"/>
</dbReference>
<keyword evidence="3" id="KW-0479">Metal-binding</keyword>
<keyword evidence="2" id="KW-0997">Cell inner membrane</keyword>
<keyword evidence="5" id="KW-0464">Manganese</keyword>
<evidence type="ECO:0000256" key="4">
    <source>
        <dbReference type="ARBA" id="ARBA00023136"/>
    </source>
</evidence>
<evidence type="ECO:0000256" key="3">
    <source>
        <dbReference type="ARBA" id="ARBA00022723"/>
    </source>
</evidence>
<evidence type="ECO:0000259" key="6">
    <source>
        <dbReference type="Pfam" id="PF00149"/>
    </source>
</evidence>
<dbReference type="KEGG" id="scyp:JYB88_04550"/>
<dbReference type="GO" id="GO:0016020">
    <property type="term" value="C:membrane"/>
    <property type="evidence" value="ECO:0007669"/>
    <property type="project" value="GOC"/>
</dbReference>
<dbReference type="RefSeq" id="WP_207325633.1">
    <property type="nucleotide sequence ID" value="NZ_CP071504.1"/>
</dbReference>
<proteinExistence type="predicted"/>
<gene>
    <name evidence="7" type="ORF">JYB88_04550</name>
</gene>
<organism evidence="7 8">
    <name type="scientific">Shewanella cyperi</name>
    <dbReference type="NCBI Taxonomy" id="2814292"/>
    <lineage>
        <taxon>Bacteria</taxon>
        <taxon>Pseudomonadati</taxon>
        <taxon>Pseudomonadota</taxon>
        <taxon>Gammaproteobacteria</taxon>
        <taxon>Alteromonadales</taxon>
        <taxon>Shewanellaceae</taxon>
        <taxon>Shewanella</taxon>
    </lineage>
</organism>
<keyword evidence="4" id="KW-0472">Membrane</keyword>
<keyword evidence="8" id="KW-1185">Reference proteome</keyword>
<dbReference type="PANTHER" id="PTHR34990">
    <property type="entry name" value="UDP-2,3-DIACYLGLUCOSAMINE HYDROLASE-RELATED"/>
    <property type="match status" value="1"/>
</dbReference>
<evidence type="ECO:0000256" key="5">
    <source>
        <dbReference type="ARBA" id="ARBA00023211"/>
    </source>
</evidence>
<protein>
    <submittedName>
        <fullName evidence="7">UDP-2,3-diacylglucosamine diphosphatase</fullName>
    </submittedName>
</protein>
<dbReference type="InterPro" id="IPR029052">
    <property type="entry name" value="Metallo-depent_PP-like"/>
</dbReference>
<evidence type="ECO:0000256" key="2">
    <source>
        <dbReference type="ARBA" id="ARBA00022519"/>
    </source>
</evidence>
<dbReference type="GO" id="GO:0046872">
    <property type="term" value="F:metal ion binding"/>
    <property type="evidence" value="ECO:0007669"/>
    <property type="project" value="UniProtKB-KW"/>
</dbReference>
<dbReference type="GO" id="GO:0008758">
    <property type="term" value="F:UDP-2,3-diacylglucosamine hydrolase activity"/>
    <property type="evidence" value="ECO:0007669"/>
    <property type="project" value="TreeGrafter"/>
</dbReference>
<sequence length="295" mass="33398">MPDAKTGPLKSISQGKDSADKARFHALWLSDIHLGCKDCKADFLLALLDKVHCDKLYLVGDIIDFWALKQRIFWPENHNLLLRRLIALAGAGTEVIYIPGNHDELLKPYTGLTVWQVALQGHYVHQSPTGKRLLLVHGDQFDAEVCIGRFYARLGDHLYDLLLFLNRQLHHWRARLGYPYWSLAGYLKRRVGKAQQAISRYRDAAVRHGRAQAMDGVICGHIHQPSLSSHGGFIYANDGDWIENCTLVAETHQGTLQLLRWDEGLQGPRVEQEICLHTAELLGANSHQTGLFETR</sequence>
<dbReference type="EMBL" id="CP071504">
    <property type="protein sequence ID" value="QSX30922.1"/>
    <property type="molecule type" value="Genomic_DNA"/>
</dbReference>
<reference evidence="7 8" key="1">
    <citation type="submission" date="2021-03" db="EMBL/GenBank/DDBJ databases">
        <title>Novel species identification of genus Shewanella.</title>
        <authorList>
            <person name="Liu G."/>
            <person name="Zhang Q."/>
        </authorList>
    </citation>
    <scope>NUCLEOTIDE SEQUENCE [LARGE SCALE GENOMIC DNA]</scope>
    <source>
        <strain evidence="7 8">FJAT-53726</strain>
    </source>
</reference>
<dbReference type="InterPro" id="IPR043461">
    <property type="entry name" value="LpxH-like"/>
</dbReference>
<name>A0A974XM30_9GAMM</name>
<accession>A0A974XM30</accession>
<dbReference type="Pfam" id="PF00149">
    <property type="entry name" value="Metallophos"/>
    <property type="match status" value="1"/>
</dbReference>
<feature type="domain" description="Calcineurin-like phosphoesterase" evidence="6">
    <location>
        <begin position="27"/>
        <end position="225"/>
    </location>
</feature>
<evidence type="ECO:0000313" key="7">
    <source>
        <dbReference type="EMBL" id="QSX30922.1"/>
    </source>
</evidence>
<dbReference type="PANTHER" id="PTHR34990:SF2">
    <property type="entry name" value="BLL8164 PROTEIN"/>
    <property type="match status" value="1"/>
</dbReference>
<dbReference type="Gene3D" id="3.60.21.10">
    <property type="match status" value="1"/>
</dbReference>
<dbReference type="SUPFAM" id="SSF56300">
    <property type="entry name" value="Metallo-dependent phosphatases"/>
    <property type="match status" value="1"/>
</dbReference>
<dbReference type="InterPro" id="IPR004843">
    <property type="entry name" value="Calcineurin-like_PHP"/>
</dbReference>